<proteinExistence type="predicted"/>
<keyword evidence="2" id="KW-1185">Reference proteome</keyword>
<name>A0ACB8ULH0_9APHY</name>
<organism evidence="1 2">
    <name type="scientific">Irpex rosettiformis</name>
    <dbReference type="NCBI Taxonomy" id="378272"/>
    <lineage>
        <taxon>Eukaryota</taxon>
        <taxon>Fungi</taxon>
        <taxon>Dikarya</taxon>
        <taxon>Basidiomycota</taxon>
        <taxon>Agaricomycotina</taxon>
        <taxon>Agaricomycetes</taxon>
        <taxon>Polyporales</taxon>
        <taxon>Irpicaceae</taxon>
        <taxon>Irpex</taxon>
    </lineage>
</organism>
<gene>
    <name evidence="1" type="ORF">BDY19DRAFT_916754</name>
</gene>
<dbReference type="EMBL" id="MU274900">
    <property type="protein sequence ID" value="KAI0095203.1"/>
    <property type="molecule type" value="Genomic_DNA"/>
</dbReference>
<comment type="caution">
    <text evidence="1">The sequence shown here is derived from an EMBL/GenBank/DDBJ whole genome shotgun (WGS) entry which is preliminary data.</text>
</comment>
<protein>
    <submittedName>
        <fullName evidence="1">Uncharacterized protein</fullName>
    </submittedName>
</protein>
<sequence length="170" mass="19517">MSLKEELFTAIIKATLLEGRIYVVESGGEIATMCLVFRKPASLFGSEAQKALGFTEVFEKLDPKTQHWWKNQYPAQMAEKEKTIISQEEWDKMWYFSMVATDPKHQNKGFASHLMNTFFDEVNKNGDIFGLSTGSEVNVPKYETMGFKERGRIVMKTPVNEFPCVWLTRG</sequence>
<evidence type="ECO:0000313" key="2">
    <source>
        <dbReference type="Proteomes" id="UP001055072"/>
    </source>
</evidence>
<evidence type="ECO:0000313" key="1">
    <source>
        <dbReference type="EMBL" id="KAI0095203.1"/>
    </source>
</evidence>
<accession>A0ACB8ULH0</accession>
<dbReference type="Proteomes" id="UP001055072">
    <property type="component" value="Unassembled WGS sequence"/>
</dbReference>
<reference evidence="1" key="1">
    <citation type="journal article" date="2021" name="Environ. Microbiol.">
        <title>Gene family expansions and transcriptome signatures uncover fungal adaptations to wood decay.</title>
        <authorList>
            <person name="Hage H."/>
            <person name="Miyauchi S."/>
            <person name="Viragh M."/>
            <person name="Drula E."/>
            <person name="Min B."/>
            <person name="Chaduli D."/>
            <person name="Navarro D."/>
            <person name="Favel A."/>
            <person name="Norest M."/>
            <person name="Lesage-Meessen L."/>
            <person name="Balint B."/>
            <person name="Merenyi Z."/>
            <person name="de Eugenio L."/>
            <person name="Morin E."/>
            <person name="Martinez A.T."/>
            <person name="Baldrian P."/>
            <person name="Stursova M."/>
            <person name="Martinez M.J."/>
            <person name="Novotny C."/>
            <person name="Magnuson J.K."/>
            <person name="Spatafora J.W."/>
            <person name="Maurice S."/>
            <person name="Pangilinan J."/>
            <person name="Andreopoulos W."/>
            <person name="LaButti K."/>
            <person name="Hundley H."/>
            <person name="Na H."/>
            <person name="Kuo A."/>
            <person name="Barry K."/>
            <person name="Lipzen A."/>
            <person name="Henrissat B."/>
            <person name="Riley R."/>
            <person name="Ahrendt S."/>
            <person name="Nagy L.G."/>
            <person name="Grigoriev I.V."/>
            <person name="Martin F."/>
            <person name="Rosso M.N."/>
        </authorList>
    </citation>
    <scope>NUCLEOTIDE SEQUENCE</scope>
    <source>
        <strain evidence="1">CBS 384.51</strain>
    </source>
</reference>